<dbReference type="EMBL" id="VXIS01000483">
    <property type="protein sequence ID" value="KAA8893191.1"/>
    <property type="molecule type" value="Genomic_DNA"/>
</dbReference>
<organism evidence="2 3">
    <name type="scientific">Sphaerosporella brunnea</name>
    <dbReference type="NCBI Taxonomy" id="1250544"/>
    <lineage>
        <taxon>Eukaryota</taxon>
        <taxon>Fungi</taxon>
        <taxon>Dikarya</taxon>
        <taxon>Ascomycota</taxon>
        <taxon>Pezizomycotina</taxon>
        <taxon>Pezizomycetes</taxon>
        <taxon>Pezizales</taxon>
        <taxon>Pyronemataceae</taxon>
        <taxon>Sphaerosporella</taxon>
    </lineage>
</organism>
<sequence>MLRFLYLPLAATGAYVFLLSPNTLEIFKHITAVQKSGLFPHGEALKKSYTGIWQIDYGLQLLVCFVQQLVDGSNPDAWTLLLNFLMGLLPACIGVWAIEAARKGTPQTAMRSPLTFNQAMQTIGFCTAAPLGFYAHVSTPKPKDASLPAARAASILPALILGFMVPTAAMFLPSTHIATATRQSIIVAGQGGFPLLFYVLQRISAAAASGRAKNERCHVYAVYNFLIAGSLAVHAYTYYYIFAAAAAESPVTRLASVFVPRSNPQALGDRTVWFIQIDFLLGAIAALLWTAMSVWSVMDAAGKSLGKALGLATAVAAAAIVVGPGTVVAAGFRWREAQLRSEVEKVKKVAVVEEKR</sequence>
<feature type="transmembrane region" description="Helical" evidence="1">
    <location>
        <begin position="77"/>
        <end position="98"/>
    </location>
</feature>
<keyword evidence="1" id="KW-0812">Transmembrane</keyword>
<reference evidence="2 3" key="1">
    <citation type="submission" date="2019-09" db="EMBL/GenBank/DDBJ databases">
        <title>Draft genome of the ectomycorrhizal ascomycete Sphaerosporella brunnea.</title>
        <authorList>
            <consortium name="DOE Joint Genome Institute"/>
            <person name="Benucci G.M."/>
            <person name="Marozzi G."/>
            <person name="Antonielli L."/>
            <person name="Sanchez S."/>
            <person name="Marco P."/>
            <person name="Wang X."/>
            <person name="Falini L.B."/>
            <person name="Barry K."/>
            <person name="Haridas S."/>
            <person name="Lipzen A."/>
            <person name="Labutti K."/>
            <person name="Grigoriev I.V."/>
            <person name="Murat C."/>
            <person name="Martin F."/>
            <person name="Albertini E."/>
            <person name="Donnini D."/>
            <person name="Bonito G."/>
        </authorList>
    </citation>
    <scope>NUCLEOTIDE SEQUENCE [LARGE SCALE GENOMIC DNA]</scope>
    <source>
        <strain evidence="2 3">Sb_GMNB300</strain>
    </source>
</reference>
<gene>
    <name evidence="2" type="ORF">FN846DRAFT_896191</name>
</gene>
<name>A0A5J5EDA0_9PEZI</name>
<comment type="caution">
    <text evidence="2">The sequence shown here is derived from an EMBL/GenBank/DDBJ whole genome shotgun (WGS) entry which is preliminary data.</text>
</comment>
<dbReference type="OrthoDB" id="72269at2759"/>
<evidence type="ECO:0000313" key="2">
    <source>
        <dbReference type="EMBL" id="KAA8893191.1"/>
    </source>
</evidence>
<evidence type="ECO:0000313" key="3">
    <source>
        <dbReference type="Proteomes" id="UP000326924"/>
    </source>
</evidence>
<feature type="transmembrane region" description="Helical" evidence="1">
    <location>
        <begin position="309"/>
        <end position="332"/>
    </location>
</feature>
<proteinExistence type="predicted"/>
<accession>A0A5J5EDA0</accession>
<keyword evidence="1" id="KW-0472">Membrane</keyword>
<evidence type="ECO:0000256" key="1">
    <source>
        <dbReference type="SAM" id="Phobius"/>
    </source>
</evidence>
<feature type="transmembrane region" description="Helical" evidence="1">
    <location>
        <begin position="184"/>
        <end position="200"/>
    </location>
</feature>
<keyword evidence="3" id="KW-1185">Reference proteome</keyword>
<feature type="transmembrane region" description="Helical" evidence="1">
    <location>
        <begin position="149"/>
        <end position="172"/>
    </location>
</feature>
<protein>
    <submittedName>
        <fullName evidence="2">Uncharacterized protein</fullName>
    </submittedName>
</protein>
<feature type="transmembrane region" description="Helical" evidence="1">
    <location>
        <begin position="221"/>
        <end position="241"/>
    </location>
</feature>
<dbReference type="InParanoid" id="A0A5J5EDA0"/>
<feature type="transmembrane region" description="Helical" evidence="1">
    <location>
        <begin position="6"/>
        <end position="27"/>
    </location>
</feature>
<feature type="transmembrane region" description="Helical" evidence="1">
    <location>
        <begin position="273"/>
        <end position="297"/>
    </location>
</feature>
<keyword evidence="1" id="KW-1133">Transmembrane helix</keyword>
<feature type="transmembrane region" description="Helical" evidence="1">
    <location>
        <begin position="118"/>
        <end position="137"/>
    </location>
</feature>
<dbReference type="AlphaFoldDB" id="A0A5J5EDA0"/>
<dbReference type="Proteomes" id="UP000326924">
    <property type="component" value="Unassembled WGS sequence"/>
</dbReference>